<dbReference type="GO" id="GO:0015074">
    <property type="term" value="P:DNA integration"/>
    <property type="evidence" value="ECO:0007669"/>
    <property type="project" value="InterPro"/>
</dbReference>
<feature type="domain" description="MULE transposase" evidence="3">
    <location>
        <begin position="175"/>
        <end position="270"/>
    </location>
</feature>
<name>A0A6H5HWT7_9HYME</name>
<dbReference type="Pfam" id="PF10551">
    <property type="entry name" value="MULE"/>
    <property type="match status" value="1"/>
</dbReference>
<dbReference type="Gene3D" id="1.10.443.10">
    <property type="entry name" value="Intergrase catalytic core"/>
    <property type="match status" value="1"/>
</dbReference>
<dbReference type="AlphaFoldDB" id="A0A6H5HWT7"/>
<dbReference type="OrthoDB" id="90756at2759"/>
<dbReference type="InterPro" id="IPR002104">
    <property type="entry name" value="Integrase_catalytic"/>
</dbReference>
<keyword evidence="5" id="KW-1185">Reference proteome</keyword>
<keyword evidence="1" id="KW-0233">DNA recombination</keyword>
<dbReference type="SUPFAM" id="SSF56349">
    <property type="entry name" value="DNA breaking-rejoining enzymes"/>
    <property type="match status" value="1"/>
</dbReference>
<dbReference type="GO" id="GO:0006310">
    <property type="term" value="P:DNA recombination"/>
    <property type="evidence" value="ECO:0007669"/>
    <property type="project" value="UniProtKB-KW"/>
</dbReference>
<evidence type="ECO:0000259" key="3">
    <source>
        <dbReference type="Pfam" id="PF10551"/>
    </source>
</evidence>
<gene>
    <name evidence="4" type="ORF">TBRA_LOCUS1806</name>
</gene>
<reference evidence="4 5" key="1">
    <citation type="submission" date="2020-02" db="EMBL/GenBank/DDBJ databases">
        <authorList>
            <person name="Ferguson B K."/>
        </authorList>
    </citation>
    <scope>NUCLEOTIDE SEQUENCE [LARGE SCALE GENOMIC DNA]</scope>
</reference>
<evidence type="ECO:0000256" key="1">
    <source>
        <dbReference type="ARBA" id="ARBA00023172"/>
    </source>
</evidence>
<accession>A0A6H5HWT7</accession>
<protein>
    <recommendedName>
        <fullName evidence="6">MULE transposase domain-containing protein</fullName>
    </recommendedName>
</protein>
<evidence type="ECO:0000313" key="4">
    <source>
        <dbReference type="EMBL" id="CAB0029780.1"/>
    </source>
</evidence>
<dbReference type="GO" id="GO:0003677">
    <property type="term" value="F:DNA binding"/>
    <property type="evidence" value="ECO:0007669"/>
    <property type="project" value="InterPro"/>
</dbReference>
<proteinExistence type="predicted"/>
<dbReference type="InterPro" id="IPR018289">
    <property type="entry name" value="MULE_transposase_dom"/>
</dbReference>
<dbReference type="InterPro" id="IPR011010">
    <property type="entry name" value="DNA_brk_join_enz"/>
</dbReference>
<evidence type="ECO:0000259" key="2">
    <source>
        <dbReference type="Pfam" id="PF00589"/>
    </source>
</evidence>
<evidence type="ECO:0000313" key="5">
    <source>
        <dbReference type="Proteomes" id="UP000479190"/>
    </source>
</evidence>
<dbReference type="Pfam" id="PF00589">
    <property type="entry name" value="Phage_integrase"/>
    <property type="match status" value="1"/>
</dbReference>
<dbReference type="Proteomes" id="UP000479190">
    <property type="component" value="Unassembled WGS sequence"/>
</dbReference>
<feature type="domain" description="Tyr recombinase" evidence="2">
    <location>
        <begin position="56"/>
        <end position="117"/>
    </location>
</feature>
<evidence type="ECO:0008006" key="6">
    <source>
        <dbReference type="Google" id="ProtNLM"/>
    </source>
</evidence>
<organism evidence="4 5">
    <name type="scientific">Trichogramma brassicae</name>
    <dbReference type="NCBI Taxonomy" id="86971"/>
    <lineage>
        <taxon>Eukaryota</taxon>
        <taxon>Metazoa</taxon>
        <taxon>Ecdysozoa</taxon>
        <taxon>Arthropoda</taxon>
        <taxon>Hexapoda</taxon>
        <taxon>Insecta</taxon>
        <taxon>Pterygota</taxon>
        <taxon>Neoptera</taxon>
        <taxon>Endopterygota</taxon>
        <taxon>Hymenoptera</taxon>
        <taxon>Apocrita</taxon>
        <taxon>Proctotrupomorpha</taxon>
        <taxon>Chalcidoidea</taxon>
        <taxon>Trichogrammatidae</taxon>
        <taxon>Trichogramma</taxon>
    </lineage>
</organism>
<sequence>MKKSDNCNINVQIGEHINISCKDVLEGIFFNFLCYYLYGYAYPHQMNKFMEFLQSLSKPHRAIGAETVSRWIKEGLRESGIDTSNFTGHSTRHAVSSKALERGIDIDTIRPTAGWSESYSRCRNRQSGCFATARVYRDNIDELINWRENSPSCIRSEEAVHGDVVARIVNNIRTIMIDSTYKTCPVVQDANLQLGTVMCVYHGHAIPVLWFLMSRKTTNAYRKLFSIIRELFETSNIVTIVTDFELPLRTALRETFGQGVYLIGCFFHFLRCLHGKLHRLGLTELVRDNEDANSFVRKCGALALVPDNLMLSIFDQMIGVTPDRILRPFQEFITYIRTFWFTRVGPRNFSVYGVHTRINNALESYHSVLAVRLGANPPFWSWVGRLKEVRGS</sequence>
<dbReference type="EMBL" id="CADCXV010000347">
    <property type="protein sequence ID" value="CAB0029780.1"/>
    <property type="molecule type" value="Genomic_DNA"/>
</dbReference>
<dbReference type="InterPro" id="IPR013762">
    <property type="entry name" value="Integrase-like_cat_sf"/>
</dbReference>